<dbReference type="RefSeq" id="WP_094863583.1">
    <property type="nucleotide sequence ID" value="NZ_NKYE01000008.1"/>
</dbReference>
<reference evidence="1 2" key="1">
    <citation type="submission" date="2017-07" db="EMBL/GenBank/DDBJ databases">
        <title>Amycolatopsis antarcticus sp. nov., isolated from the surface of an Antarcticus brown macroalga.</title>
        <authorList>
            <person name="Wang J."/>
            <person name="Leiva S."/>
            <person name="Huang J."/>
            <person name="Huang Y."/>
        </authorList>
    </citation>
    <scope>NUCLEOTIDE SEQUENCE [LARGE SCALE GENOMIC DNA]</scope>
    <source>
        <strain evidence="1 2">AU-G6</strain>
    </source>
</reference>
<proteinExistence type="predicted"/>
<dbReference type="Gene3D" id="3.30.530.20">
    <property type="match status" value="1"/>
</dbReference>
<dbReference type="Proteomes" id="UP000242444">
    <property type="component" value="Unassembled WGS sequence"/>
</dbReference>
<name>A0A263D1Z4_9PSEU</name>
<comment type="caution">
    <text evidence="1">The sequence shown here is derived from an EMBL/GenBank/DDBJ whole genome shotgun (WGS) entry which is preliminary data.</text>
</comment>
<dbReference type="OrthoDB" id="4483486at2"/>
<dbReference type="InParanoid" id="A0A263D1Z4"/>
<evidence type="ECO:0000313" key="1">
    <source>
        <dbReference type="EMBL" id="OZM72484.1"/>
    </source>
</evidence>
<sequence length="162" mass="17547">MISVEQLVPAPAEAVFAVLSDGWSYAGWVVGNSHIREVDPDWPVPGSRIHHSAGVWPAQIRDTTRVHAVEPGRLLELRASLWLFGGAVIRFTLTPRPPAGTHVLMEEEAVDGPSRLIPAAVQALALRPRNREALARLSDLAAGRHATGRLRHGSATRAQDGR</sequence>
<protein>
    <submittedName>
        <fullName evidence="1">Polyketide cyclase</fullName>
    </submittedName>
</protein>
<dbReference type="InterPro" id="IPR023393">
    <property type="entry name" value="START-like_dom_sf"/>
</dbReference>
<evidence type="ECO:0000313" key="2">
    <source>
        <dbReference type="Proteomes" id="UP000242444"/>
    </source>
</evidence>
<accession>A0A263D1Z4</accession>
<dbReference type="CDD" id="cd07812">
    <property type="entry name" value="SRPBCC"/>
    <property type="match status" value="1"/>
</dbReference>
<keyword evidence="2" id="KW-1185">Reference proteome</keyword>
<dbReference type="AlphaFoldDB" id="A0A263D1Z4"/>
<gene>
    <name evidence="1" type="ORF">CFN78_14780</name>
</gene>
<dbReference type="SUPFAM" id="SSF55961">
    <property type="entry name" value="Bet v1-like"/>
    <property type="match status" value="1"/>
</dbReference>
<dbReference type="EMBL" id="NKYE01000008">
    <property type="protein sequence ID" value="OZM72484.1"/>
    <property type="molecule type" value="Genomic_DNA"/>
</dbReference>
<dbReference type="InterPro" id="IPR019587">
    <property type="entry name" value="Polyketide_cyclase/dehydratase"/>
</dbReference>
<organism evidence="1 2">
    <name type="scientific">Amycolatopsis antarctica</name>
    <dbReference type="NCBI Taxonomy" id="1854586"/>
    <lineage>
        <taxon>Bacteria</taxon>
        <taxon>Bacillati</taxon>
        <taxon>Actinomycetota</taxon>
        <taxon>Actinomycetes</taxon>
        <taxon>Pseudonocardiales</taxon>
        <taxon>Pseudonocardiaceae</taxon>
        <taxon>Amycolatopsis</taxon>
    </lineage>
</organism>
<dbReference type="Pfam" id="PF10604">
    <property type="entry name" value="Polyketide_cyc2"/>
    <property type="match status" value="1"/>
</dbReference>